<evidence type="ECO:0000256" key="10">
    <source>
        <dbReference type="PROSITE-ProRule" id="PRU00282"/>
    </source>
</evidence>
<evidence type="ECO:0000313" key="13">
    <source>
        <dbReference type="Proteomes" id="UP000816034"/>
    </source>
</evidence>
<dbReference type="EMBL" id="PYSW02000005">
    <property type="protein sequence ID" value="KAG2392490.1"/>
    <property type="molecule type" value="Genomic_DNA"/>
</dbReference>
<organism evidence="12 13">
    <name type="scientific">Naegleria lovaniensis</name>
    <name type="common">Amoeba</name>
    <dbReference type="NCBI Taxonomy" id="51637"/>
    <lineage>
        <taxon>Eukaryota</taxon>
        <taxon>Discoba</taxon>
        <taxon>Heterolobosea</taxon>
        <taxon>Tetramitia</taxon>
        <taxon>Eutetramitia</taxon>
        <taxon>Vahlkampfiidae</taxon>
        <taxon>Naegleria</taxon>
    </lineage>
</organism>
<keyword evidence="4 10" id="KW-0812">Transmembrane</keyword>
<dbReference type="GO" id="GO:1990547">
    <property type="term" value="P:mitochondrial phosphate ion transmembrane transport"/>
    <property type="evidence" value="ECO:0007669"/>
    <property type="project" value="InterPro"/>
</dbReference>
<evidence type="ECO:0000256" key="7">
    <source>
        <dbReference type="ARBA" id="ARBA00022989"/>
    </source>
</evidence>
<dbReference type="AlphaFoldDB" id="A0AA88H0A8"/>
<evidence type="ECO:0000256" key="3">
    <source>
        <dbReference type="ARBA" id="ARBA00022448"/>
    </source>
</evidence>
<dbReference type="RefSeq" id="XP_044554384.1">
    <property type="nucleotide sequence ID" value="XM_044688542.1"/>
</dbReference>
<keyword evidence="9 10" id="KW-0472">Membrane</keyword>
<accession>A0AA88H0A8</accession>
<dbReference type="GeneID" id="68105196"/>
<dbReference type="PRINTS" id="PR00926">
    <property type="entry name" value="MITOCARRIER"/>
</dbReference>
<dbReference type="SUPFAM" id="SSF103506">
    <property type="entry name" value="Mitochondrial carrier"/>
    <property type="match status" value="1"/>
</dbReference>
<keyword evidence="7" id="KW-1133">Transmembrane helix</keyword>
<proteinExistence type="inferred from homology"/>
<keyword evidence="3 11" id="KW-0813">Transport</keyword>
<dbReference type="FunFam" id="1.50.40.10:FF:000024">
    <property type="entry name" value="MIR1p Mitochondrial phosphate carrier"/>
    <property type="match status" value="1"/>
</dbReference>
<keyword evidence="8" id="KW-0496">Mitochondrion</keyword>
<dbReference type="Gene3D" id="1.50.40.10">
    <property type="entry name" value="Mitochondrial carrier domain"/>
    <property type="match status" value="1"/>
</dbReference>
<gene>
    <name evidence="12" type="ORF">C9374_012742</name>
</gene>
<evidence type="ECO:0000256" key="6">
    <source>
        <dbReference type="ARBA" id="ARBA00022792"/>
    </source>
</evidence>
<dbReference type="PANTHER" id="PTHR45671">
    <property type="entry name" value="SOLUTE CARRIER FAMILY 25 (MITOCHONDRIAL CARRIER PHOSPHATE CARRIER), MEMBER 3, LIKE-RELATED-RELATED"/>
    <property type="match status" value="1"/>
</dbReference>
<keyword evidence="5" id="KW-0677">Repeat</keyword>
<protein>
    <recommendedName>
        <fullName evidence="14">Mitochondrial phosphate carrier protein</fullName>
    </recommendedName>
</protein>
<feature type="repeat" description="Solcar" evidence="10">
    <location>
        <begin position="214"/>
        <end position="298"/>
    </location>
</feature>
<comment type="caution">
    <text evidence="12">The sequence shown here is derived from an EMBL/GenBank/DDBJ whole genome shotgun (WGS) entry which is preliminary data.</text>
</comment>
<dbReference type="GO" id="GO:0005743">
    <property type="term" value="C:mitochondrial inner membrane"/>
    <property type="evidence" value="ECO:0007669"/>
    <property type="project" value="UniProtKB-SubCell"/>
</dbReference>
<keyword evidence="13" id="KW-1185">Reference proteome</keyword>
<evidence type="ECO:0000256" key="8">
    <source>
        <dbReference type="ARBA" id="ARBA00023128"/>
    </source>
</evidence>
<comment type="subcellular location">
    <subcellularLocation>
        <location evidence="1">Mitochondrion inner membrane</location>
        <topology evidence="1">Multi-pass membrane protein</topology>
    </subcellularLocation>
</comment>
<dbReference type="InterPro" id="IPR044677">
    <property type="entry name" value="SLC25A3/Pic2/Mir1-like"/>
</dbReference>
<sequence>MSAPQIQQQPNVSQTNLFARLALSGAISCSVTHTAVVPVDVVKTLAQLEPDVYNKGTIGNFKLVIEKKGPTALLTGIGPTFTGYFLQGAFKFGGYEFFEKQFRNVLGNETAREYRNAIHLASSASAEFFADIVLCPLEATRIRLVSQPDFATGLVSGFTRLLKEEGFKGLYSGFFPIILKQIPYTMTKFAVYELALENILLALGKKSSDFSKSGQTVLFLSSGLIAGACSAIISQPADTLLSKINKQKGGEGSITSRLIMLTKELGPRGLFYGIGPRIVMVGLLTAGQFGIYGTIKNALVGPLLDHH</sequence>
<evidence type="ECO:0008006" key="14">
    <source>
        <dbReference type="Google" id="ProtNLM"/>
    </source>
</evidence>
<reference evidence="12 13" key="1">
    <citation type="journal article" date="2018" name="BMC Genomics">
        <title>The genome of Naegleria lovaniensis, the basis for a comparative approach to unravel pathogenicity factors of the human pathogenic amoeba N. fowleri.</title>
        <authorList>
            <person name="Liechti N."/>
            <person name="Schurch N."/>
            <person name="Bruggmann R."/>
            <person name="Wittwer M."/>
        </authorList>
    </citation>
    <scope>NUCLEOTIDE SEQUENCE [LARGE SCALE GENOMIC DNA]</scope>
    <source>
        <strain evidence="12 13">ATCC 30569</strain>
    </source>
</reference>
<evidence type="ECO:0000256" key="11">
    <source>
        <dbReference type="RuleBase" id="RU000488"/>
    </source>
</evidence>
<dbReference type="InterPro" id="IPR023395">
    <property type="entry name" value="MCP_dom_sf"/>
</dbReference>
<dbReference type="Pfam" id="PF00153">
    <property type="entry name" value="Mito_carr"/>
    <property type="match status" value="3"/>
</dbReference>
<dbReference type="Proteomes" id="UP000816034">
    <property type="component" value="Unassembled WGS sequence"/>
</dbReference>
<name>A0AA88H0A8_NAELO</name>
<dbReference type="InterPro" id="IPR002067">
    <property type="entry name" value="MCP"/>
</dbReference>
<dbReference type="PANTHER" id="PTHR45671:SF12">
    <property type="entry name" value="MITOCHONDRIAL PHOSPHATE CARRIER PROTEIN"/>
    <property type="match status" value="1"/>
</dbReference>
<comment type="similarity">
    <text evidence="2 11">Belongs to the mitochondrial carrier (TC 2.A.29) family.</text>
</comment>
<evidence type="ECO:0000256" key="4">
    <source>
        <dbReference type="ARBA" id="ARBA00022692"/>
    </source>
</evidence>
<evidence type="ECO:0000256" key="2">
    <source>
        <dbReference type="ARBA" id="ARBA00006375"/>
    </source>
</evidence>
<dbReference type="InterPro" id="IPR018108">
    <property type="entry name" value="MCP_transmembrane"/>
</dbReference>
<dbReference type="PROSITE" id="PS50920">
    <property type="entry name" value="SOLCAR"/>
    <property type="match status" value="3"/>
</dbReference>
<dbReference type="GO" id="GO:0005315">
    <property type="term" value="F:phosphate transmembrane transporter activity"/>
    <property type="evidence" value="ECO:0007669"/>
    <property type="project" value="InterPro"/>
</dbReference>
<evidence type="ECO:0000313" key="12">
    <source>
        <dbReference type="EMBL" id="KAG2392490.1"/>
    </source>
</evidence>
<evidence type="ECO:0000256" key="9">
    <source>
        <dbReference type="ARBA" id="ARBA00023136"/>
    </source>
</evidence>
<evidence type="ECO:0000256" key="5">
    <source>
        <dbReference type="ARBA" id="ARBA00022737"/>
    </source>
</evidence>
<feature type="repeat" description="Solcar" evidence="10">
    <location>
        <begin position="16"/>
        <end position="101"/>
    </location>
</feature>
<keyword evidence="6" id="KW-0999">Mitochondrion inner membrane</keyword>
<feature type="repeat" description="Solcar" evidence="10">
    <location>
        <begin position="114"/>
        <end position="198"/>
    </location>
</feature>
<evidence type="ECO:0000256" key="1">
    <source>
        <dbReference type="ARBA" id="ARBA00004448"/>
    </source>
</evidence>